<dbReference type="SMART" id="SM00320">
    <property type="entry name" value="WD40"/>
    <property type="match status" value="4"/>
</dbReference>
<feature type="repeat" description="WD" evidence="1">
    <location>
        <begin position="338"/>
        <end position="370"/>
    </location>
</feature>
<organism evidence="2 3">
    <name type="scientific">Paramecium sonneborni</name>
    <dbReference type="NCBI Taxonomy" id="65129"/>
    <lineage>
        <taxon>Eukaryota</taxon>
        <taxon>Sar</taxon>
        <taxon>Alveolata</taxon>
        <taxon>Ciliophora</taxon>
        <taxon>Intramacronucleata</taxon>
        <taxon>Oligohymenophorea</taxon>
        <taxon>Peniculida</taxon>
        <taxon>Parameciidae</taxon>
        <taxon>Paramecium</taxon>
    </lineage>
</organism>
<proteinExistence type="predicted"/>
<dbReference type="GO" id="GO:0016226">
    <property type="term" value="P:iron-sulfur cluster assembly"/>
    <property type="evidence" value="ECO:0007669"/>
    <property type="project" value="TreeGrafter"/>
</dbReference>
<dbReference type="PROSITE" id="PS50082">
    <property type="entry name" value="WD_REPEATS_2"/>
    <property type="match status" value="3"/>
</dbReference>
<dbReference type="PROSITE" id="PS50294">
    <property type="entry name" value="WD_REPEATS_REGION"/>
    <property type="match status" value="1"/>
</dbReference>
<dbReference type="OrthoDB" id="412867at2759"/>
<name>A0A8S1RDG5_9CILI</name>
<evidence type="ECO:0000313" key="3">
    <source>
        <dbReference type="Proteomes" id="UP000692954"/>
    </source>
</evidence>
<dbReference type="AlphaFoldDB" id="A0A8S1RDG5"/>
<dbReference type="PANTHER" id="PTHR19920:SF0">
    <property type="entry name" value="CYTOSOLIC IRON-SULFUR PROTEIN ASSEMBLY PROTEIN CIAO1-RELATED"/>
    <property type="match status" value="1"/>
</dbReference>
<dbReference type="EMBL" id="CAJJDN010000159">
    <property type="protein sequence ID" value="CAD8125413.1"/>
    <property type="molecule type" value="Genomic_DNA"/>
</dbReference>
<evidence type="ECO:0000313" key="2">
    <source>
        <dbReference type="EMBL" id="CAD8125413.1"/>
    </source>
</evidence>
<reference evidence="2" key="1">
    <citation type="submission" date="2021-01" db="EMBL/GenBank/DDBJ databases">
        <authorList>
            <consortium name="Genoscope - CEA"/>
            <person name="William W."/>
        </authorList>
    </citation>
    <scope>NUCLEOTIDE SEQUENCE</scope>
</reference>
<dbReference type="GO" id="GO:0097361">
    <property type="term" value="C:cytosolic [4Fe-4S] assembly targeting complex"/>
    <property type="evidence" value="ECO:0007669"/>
    <property type="project" value="TreeGrafter"/>
</dbReference>
<sequence length="563" mass="67677">MSQSNRLKAQNQQFKCCKHSDKVAFYFVQEVVNQQLNYYCKECSEDMNSKISIKHAKQIIEDNLNLQNQVIYENISQQLENFEKLLNELQNIVINKLKVLNEYGKEWINEIKSVINQEDIYDFIFEIQTLIEKKNISQTLTSNYSEKLKRIQKKFTKKFNEYLEPFNDFLYEYDYNSEKIIEQQKNLENIPNQLKIDSNKITQLDFEDIQFIKFDEDEYTQDRKYVDILFYINDEKRRMEISKQIQQSEICLAIAFNNDQTIMVSTAGNNIKIWDFNANNIQSENFLKRRGTFMIHLDTVNCLVYSKKNQYFISGSDDLYIICWKLENNEKWNYKKQDQKHQNSITCLMLNKNEDILISGSNDYTIIIWKADLENSELKHSQNLDNHLGSIRALTFSNDESFFASCDSKKTIIIWKKMDNEQEKWGYSQTFTEKQQGNKLQFLNDQTLLWVSAKENYIQFYEMMDQTFKKIEKTFDLKTNMDEDEINFPICFYNIANLLFIRHKHNIYILKYYRWNQTLKIIQEIACHTYDVYGTVTNNAEFLVFWDSNKKSYSFYKFDPFHQ</sequence>
<dbReference type="Proteomes" id="UP000692954">
    <property type="component" value="Unassembled WGS sequence"/>
</dbReference>
<feature type="repeat" description="WD" evidence="1">
    <location>
        <begin position="384"/>
        <end position="416"/>
    </location>
</feature>
<protein>
    <recommendedName>
        <fullName evidence="4">WD40-repeat-containing domain</fullName>
    </recommendedName>
</protein>
<dbReference type="InterPro" id="IPR001680">
    <property type="entry name" value="WD40_rpt"/>
</dbReference>
<accession>A0A8S1RDG5</accession>
<keyword evidence="3" id="KW-1185">Reference proteome</keyword>
<gene>
    <name evidence="2" type="ORF">PSON_ATCC_30995.1.T1590008</name>
</gene>
<feature type="repeat" description="WD" evidence="1">
    <location>
        <begin position="293"/>
        <end position="334"/>
    </location>
</feature>
<dbReference type="Pfam" id="PF00400">
    <property type="entry name" value="WD40"/>
    <property type="match status" value="3"/>
</dbReference>
<evidence type="ECO:0008006" key="4">
    <source>
        <dbReference type="Google" id="ProtNLM"/>
    </source>
</evidence>
<keyword evidence="1" id="KW-0853">WD repeat</keyword>
<comment type="caution">
    <text evidence="2">The sequence shown here is derived from an EMBL/GenBank/DDBJ whole genome shotgun (WGS) entry which is preliminary data.</text>
</comment>
<dbReference type="PANTHER" id="PTHR19920">
    <property type="entry name" value="WD40 PROTEIN CIAO1"/>
    <property type="match status" value="1"/>
</dbReference>
<evidence type="ECO:0000256" key="1">
    <source>
        <dbReference type="PROSITE-ProRule" id="PRU00221"/>
    </source>
</evidence>